<keyword evidence="3" id="KW-0963">Cytoplasm</keyword>
<keyword evidence="8" id="KW-0966">Cell projection</keyword>
<keyword evidence="4 9" id="KW-0853">WD repeat</keyword>
<dbReference type="EMBL" id="CP151517">
    <property type="protein sequence ID" value="WZN66935.1"/>
    <property type="molecule type" value="Genomic_DNA"/>
</dbReference>
<dbReference type="InterPro" id="IPR015943">
    <property type="entry name" value="WD40/YVTN_repeat-like_dom_sf"/>
</dbReference>
<feature type="compositionally biased region" description="Basic and acidic residues" evidence="11">
    <location>
        <begin position="1192"/>
        <end position="1213"/>
    </location>
</feature>
<feature type="compositionally biased region" description="Basic and acidic residues" evidence="11">
    <location>
        <begin position="172"/>
        <end position="182"/>
    </location>
</feature>
<proteinExistence type="predicted"/>
<dbReference type="SUPFAM" id="SSF50969">
    <property type="entry name" value="YVTN repeat-like/Quinoprotein amine dehydrogenase"/>
    <property type="match status" value="1"/>
</dbReference>
<evidence type="ECO:0000256" key="10">
    <source>
        <dbReference type="SAM" id="Coils"/>
    </source>
</evidence>
<feature type="compositionally biased region" description="Basic and acidic residues" evidence="11">
    <location>
        <begin position="1226"/>
        <end position="1256"/>
    </location>
</feature>
<evidence type="ECO:0000259" key="12">
    <source>
        <dbReference type="Pfam" id="PF23409"/>
    </source>
</evidence>
<dbReference type="InterPro" id="IPR011047">
    <property type="entry name" value="Quinoprotein_ADH-like_sf"/>
</dbReference>
<evidence type="ECO:0000256" key="9">
    <source>
        <dbReference type="PROSITE-ProRule" id="PRU00221"/>
    </source>
</evidence>
<evidence type="ECO:0000256" key="6">
    <source>
        <dbReference type="ARBA" id="ARBA00023054"/>
    </source>
</evidence>
<dbReference type="Pfam" id="PF25828">
    <property type="entry name" value="CC_Cfap43"/>
    <property type="match status" value="2"/>
</dbReference>
<reference evidence="13 14" key="1">
    <citation type="submission" date="2024-03" db="EMBL/GenBank/DDBJ databases">
        <title>Complete genome sequence of the green alga Chloropicon roscoffensis RCC1871.</title>
        <authorList>
            <person name="Lemieux C."/>
            <person name="Pombert J.-F."/>
            <person name="Otis C."/>
            <person name="Turmel M."/>
        </authorList>
    </citation>
    <scope>NUCLEOTIDE SEQUENCE [LARGE SCALE GENOMIC DNA]</scope>
    <source>
        <strain evidence="13 14">RCC1871</strain>
    </source>
</reference>
<keyword evidence="13" id="KW-0969">Cilium</keyword>
<dbReference type="Pfam" id="PF23409">
    <property type="entry name" value="Beta-prop_EML"/>
    <property type="match status" value="1"/>
</dbReference>
<organism evidence="13 14">
    <name type="scientific">Chloropicon roscoffensis</name>
    <dbReference type="NCBI Taxonomy" id="1461544"/>
    <lineage>
        <taxon>Eukaryota</taxon>
        <taxon>Viridiplantae</taxon>
        <taxon>Chlorophyta</taxon>
        <taxon>Chloropicophyceae</taxon>
        <taxon>Chloropicales</taxon>
        <taxon>Chloropicaceae</taxon>
        <taxon>Chloropicon</taxon>
    </lineage>
</organism>
<feature type="coiled-coil region" evidence="10">
    <location>
        <begin position="1767"/>
        <end position="1801"/>
    </location>
</feature>
<feature type="region of interest" description="Disordered" evidence="11">
    <location>
        <begin position="166"/>
        <end position="187"/>
    </location>
</feature>
<dbReference type="SUPFAM" id="SSF50998">
    <property type="entry name" value="Quinoprotein alcohol dehydrogenase-like"/>
    <property type="match status" value="1"/>
</dbReference>
<feature type="compositionally biased region" description="Acidic residues" evidence="11">
    <location>
        <begin position="1631"/>
        <end position="1654"/>
    </location>
</feature>
<feature type="domain" description="EML-like first beta-propeller" evidence="12">
    <location>
        <begin position="274"/>
        <end position="519"/>
    </location>
</feature>
<evidence type="ECO:0000256" key="11">
    <source>
        <dbReference type="SAM" id="MobiDB-lite"/>
    </source>
</evidence>
<comment type="subcellular location">
    <subcellularLocation>
        <location evidence="1">Cell projection</location>
        <location evidence="1">Cilium</location>
    </subcellularLocation>
    <subcellularLocation>
        <location evidence="2">Cytoplasm</location>
        <location evidence="2">Cytoskeleton</location>
    </subcellularLocation>
</comment>
<dbReference type="Pfam" id="PF00400">
    <property type="entry name" value="WD40"/>
    <property type="match status" value="3"/>
</dbReference>
<dbReference type="SMART" id="SM00320">
    <property type="entry name" value="WD40"/>
    <property type="match status" value="7"/>
</dbReference>
<feature type="coiled-coil region" evidence="10">
    <location>
        <begin position="1477"/>
        <end position="1504"/>
    </location>
</feature>
<evidence type="ECO:0000256" key="3">
    <source>
        <dbReference type="ARBA" id="ARBA00022490"/>
    </source>
</evidence>
<accession>A0AAX4PMQ3</accession>
<evidence type="ECO:0000256" key="7">
    <source>
        <dbReference type="ARBA" id="ARBA00023212"/>
    </source>
</evidence>
<dbReference type="InterPro" id="IPR011044">
    <property type="entry name" value="Quino_amine_DH_bsu"/>
</dbReference>
<evidence type="ECO:0000313" key="14">
    <source>
        <dbReference type="Proteomes" id="UP001472866"/>
    </source>
</evidence>
<keyword evidence="14" id="KW-1185">Reference proteome</keyword>
<feature type="compositionally biased region" description="Polar residues" evidence="11">
    <location>
        <begin position="1035"/>
        <end position="1046"/>
    </location>
</feature>
<dbReference type="PANTHER" id="PTHR14885">
    <property type="entry name" value="CILIA- AND FLAGELLA-ASSOCIATED PROTEIN 43-RELATED"/>
    <property type="match status" value="1"/>
</dbReference>
<keyword evidence="5" id="KW-0677">Repeat</keyword>
<feature type="compositionally biased region" description="Basic and acidic residues" evidence="11">
    <location>
        <begin position="96"/>
        <end position="111"/>
    </location>
</feature>
<feature type="compositionally biased region" description="Basic and acidic residues" evidence="11">
    <location>
        <begin position="1047"/>
        <end position="1066"/>
    </location>
</feature>
<protein>
    <submittedName>
        <fullName evidence="13">Cilia- and flagella-associated protein 44</fullName>
    </submittedName>
</protein>
<feature type="compositionally biased region" description="Acidic residues" evidence="11">
    <location>
        <begin position="71"/>
        <end position="88"/>
    </location>
</feature>
<keyword evidence="13" id="KW-0282">Flagellum</keyword>
<dbReference type="PROSITE" id="PS50096">
    <property type="entry name" value="IQ"/>
    <property type="match status" value="1"/>
</dbReference>
<feature type="region of interest" description="Disordered" evidence="11">
    <location>
        <begin position="1625"/>
        <end position="1654"/>
    </location>
</feature>
<feature type="compositionally biased region" description="Acidic residues" evidence="11">
    <location>
        <begin position="850"/>
        <end position="870"/>
    </location>
</feature>
<evidence type="ECO:0000256" key="5">
    <source>
        <dbReference type="ARBA" id="ARBA00022737"/>
    </source>
</evidence>
<dbReference type="GO" id="GO:0005856">
    <property type="term" value="C:cytoskeleton"/>
    <property type="evidence" value="ECO:0007669"/>
    <property type="project" value="UniProtKB-SubCell"/>
</dbReference>
<gene>
    <name evidence="13" type="ORF">HKI87_17g85070</name>
</gene>
<dbReference type="Proteomes" id="UP001472866">
    <property type="component" value="Chromosome 17"/>
</dbReference>
<feature type="repeat" description="WD" evidence="9">
    <location>
        <begin position="479"/>
        <end position="505"/>
    </location>
</feature>
<feature type="repeat" description="WD" evidence="9">
    <location>
        <begin position="584"/>
        <end position="625"/>
    </location>
</feature>
<feature type="region of interest" description="Disordered" evidence="11">
    <location>
        <begin position="812"/>
        <end position="874"/>
    </location>
</feature>
<feature type="region of interest" description="Disordered" evidence="11">
    <location>
        <begin position="1192"/>
        <end position="1277"/>
    </location>
</feature>
<sequence>MADSEAAEGVDAVPVAEESESAPVAPVALTEEELQLQRAQEEAEEAAREAEKKEEEAPSSGEPEAEKPIEEEGDAPAPEPEPEPESAAEEVNAGTEEAKAEEAKPEEESIAKPEQGGGAEEGEKEDEAGEPAGDAEPEVASDPKDELAEQEAAAIKIQAAARSKATRKKLAKEKQKKEEESAQSHWAESGLPDDRYLADGYYKRSQFDFDESIASTNVAGLSLKQGLGFDSIKRHNTMLVEEDVLIYSTGKFLVLHKYSVGTRLYLPSLDGGGIGSFDVHPSRKYICVCERVEPALMADGRTPNVYIYEYPSLRIYKVLQGGTERGFAACKFNDLDQGKTLATVGSYPDFLLSVWNWEEEKMILRSKAFSQDIYSVNFSPKFEGQLITSGTGHIRFWKMAGTFTGLKLQGAIGKFGSVEISDVAAFAELPDGSVACGTESGDILVWDGGFIKTFFTLPGGQPCHKGMIEVAQICKAKDNSQYLMTGGMDGYLKFWDLKQLMELESEDDAGINCTISPAKQCLMECPGRKGKAVAVKSVIEKGKDRYIVQDHNGAIIEVAARRPKEAADQEGTVELAVTSSKAVMRCHSGNIVGLIPSPVSHHMVTAGEDGSVRVYNYTQDTTKSLFEVSFAEPATVLASALKSVDPTGRIVIVGFADGVVRVLLRCLDGFKTLWVGKPHKDAVTSACVSPDGTYCVTGSKDKTLFFFTTKFPAILAADGQGPPPPKPEEEAGDAKSDDGTGLAEGEKSALEFKPLAYIPTPDEVSTVSWHGDSALLLVGCTNGDILEVERPPQDVDTFKTFETQCKTRFYDFQKPKIKKPEPKEEEKEKGDEKKEGGDKEKEEGDKEKEEGEDEGGKEESSEEESSEDEASGYPVREIMYLTDKEGKPSSNFYAAFGGKASGYIYLCNVDEDEVLEYVPCQEMPMTHLSYSHKSKYMVLGSSNGIVRICSLESEKVKGATDQAGMLSDFVEVGMHGGSVSCVATSFDESVIVTAAEDGSCFIVKNFLEEETVESRIKIPKEPSVPLPTMMADELSQTSEEITSQEHYSIEESKQKTDRDKKVSNAESKKAALREKVAEIRAKFQHLLETNKSKSEVEQLSREEFLIDLNLQEMLDKKMAEVLHEIELEEAYESEKARIGLEKLQKWFFEDVEVERIELHAFKSKLSSSTFRTTKLPEEVKKELDDIKAKAKAKLAGEEEKEASEKKKPAEVEAPKTPGGAGSTKADQGDVQDKVAKKEDTHAREVEKKLNKQEMRREQRRKRDKEWEAFNATKPDEKFENPEDVAAIQTAIDTMGDFKLKSDPDYIAPEEERTNVDKKSRQLVLLDAKIHGIKMGFNNKFLALRELKKDLIKQIKASNTQLTKLRKELKQTEELFEPKMLVTETPETRYEVSAEEVKTFIQKAAAKAEGGAGGFGGGGFGGFGGGGAAKGKSEQKKAPSIGSAAKVLGFAKKIRRSSLAGERRFSAIAEFRASDVEIKEMLLNKRKLQHQVENIEGQIKRSVEDFDKNLDALRQEKFVLQGDLKMAEIRRIILVKELAILKECEKRDNLLINKMDTKVGENGEIVSKIKSCTEKIQEKVSEIDKVHEKKSKILAEFDSLVEDGSTFREQLQKIFLRKIKRHKKNAKRTEDFDSEEESDSEEEDDDDDDWDEDEAEEICPPGCDQSLYEKVCDLREKRLDQEEIDVELKKQLETFNKEKESLRKKQNLINQAVKAINAEIISFQKEKQAKLNEIVLVVTLKMHQIEYLVESKLPLDLSEALVFPKTTLKRLEDRVGELIEEKAQLKQEQKELRKQHKQMLRDNKVKEGRINELQSKARDIQLLKFGQLIDLDLLDKMGVNKTTEDLKANLLRQEKQFIQDLAQWNKKIEMAKRELADFTHENTNYLNKLAELTSSQRQIDLKLHSTQNELFTNPAAQRKKEIAARDNLIEVINMQAQQVDSLKHEINVLRHKSGKL</sequence>
<evidence type="ECO:0000256" key="8">
    <source>
        <dbReference type="ARBA" id="ARBA00023273"/>
    </source>
</evidence>
<name>A0AAX4PMQ3_9CHLO</name>
<feature type="compositionally biased region" description="Basic and acidic residues" evidence="11">
    <location>
        <begin position="1263"/>
        <end position="1277"/>
    </location>
</feature>
<keyword evidence="7" id="KW-0206">Cytoskeleton</keyword>
<keyword evidence="6 10" id="KW-0175">Coiled coil</keyword>
<feature type="coiled-coil region" evidence="10">
    <location>
        <begin position="1853"/>
        <end position="1887"/>
    </location>
</feature>
<dbReference type="InterPro" id="IPR055439">
    <property type="entry name" value="Beta-prop_EML_1st"/>
</dbReference>
<feature type="region of interest" description="Disordered" evidence="11">
    <location>
        <begin position="1035"/>
        <end position="1066"/>
    </location>
</feature>
<dbReference type="InterPro" id="IPR001680">
    <property type="entry name" value="WD40_rpt"/>
</dbReference>
<evidence type="ECO:0000256" key="2">
    <source>
        <dbReference type="ARBA" id="ARBA00004245"/>
    </source>
</evidence>
<feature type="compositionally biased region" description="Basic and acidic residues" evidence="11">
    <location>
        <begin position="726"/>
        <end position="745"/>
    </location>
</feature>
<dbReference type="PANTHER" id="PTHR14885:SF3">
    <property type="entry name" value="CILIA- AND FLAGELLA-ASSOCIATED PROTEIN 44"/>
    <property type="match status" value="1"/>
</dbReference>
<feature type="region of interest" description="Disordered" evidence="11">
    <location>
        <begin position="1"/>
        <end position="150"/>
    </location>
</feature>
<feature type="compositionally biased region" description="Acidic residues" evidence="11">
    <location>
        <begin position="120"/>
        <end position="139"/>
    </location>
</feature>
<evidence type="ECO:0000256" key="1">
    <source>
        <dbReference type="ARBA" id="ARBA00004138"/>
    </source>
</evidence>
<feature type="region of interest" description="Disordered" evidence="11">
    <location>
        <begin position="717"/>
        <end position="745"/>
    </location>
</feature>
<evidence type="ECO:0000256" key="4">
    <source>
        <dbReference type="ARBA" id="ARBA00022574"/>
    </source>
</evidence>
<dbReference type="GO" id="GO:0005929">
    <property type="term" value="C:cilium"/>
    <property type="evidence" value="ECO:0007669"/>
    <property type="project" value="UniProtKB-SubCell"/>
</dbReference>
<feature type="compositionally biased region" description="Basic and acidic residues" evidence="11">
    <location>
        <begin position="39"/>
        <end position="56"/>
    </location>
</feature>
<feature type="coiled-coil region" evidence="10">
    <location>
        <begin position="1347"/>
        <end position="1374"/>
    </location>
</feature>
<evidence type="ECO:0000313" key="13">
    <source>
        <dbReference type="EMBL" id="WZN66935.1"/>
    </source>
</evidence>
<dbReference type="Gene3D" id="2.130.10.10">
    <property type="entry name" value="YVTN repeat-like/Quinoprotein amine dehydrogenase"/>
    <property type="match status" value="3"/>
</dbReference>
<dbReference type="PROSITE" id="PS50082">
    <property type="entry name" value="WD_REPEATS_2"/>
    <property type="match status" value="2"/>
</dbReference>
<feature type="compositionally biased region" description="Basic and acidic residues" evidence="11">
    <location>
        <begin position="812"/>
        <end position="849"/>
    </location>
</feature>